<dbReference type="Pfam" id="PF14354">
    <property type="entry name" value="Lar_restr_allev"/>
    <property type="match status" value="1"/>
</dbReference>
<dbReference type="RefSeq" id="WP_209026892.1">
    <property type="nucleotide sequence ID" value="NZ_CP072455.1"/>
</dbReference>
<keyword evidence="2" id="KW-1185">Reference proteome</keyword>
<accession>A0ABX7VGP0</accession>
<evidence type="ECO:0000313" key="2">
    <source>
        <dbReference type="Proteomes" id="UP000665047"/>
    </source>
</evidence>
<evidence type="ECO:0000313" key="1">
    <source>
        <dbReference type="EMBL" id="QTL38767.1"/>
    </source>
</evidence>
<reference evidence="1 2" key="1">
    <citation type="submission" date="2021-03" db="EMBL/GenBank/DDBJ databases">
        <title>Complete Genome Sequence Data of Xenorhabdus budapestensis strain C72, a Candidate Biological Control Agent, from China.</title>
        <authorList>
            <person name="LI B."/>
            <person name="WANG S."/>
            <person name="QIU D."/>
        </authorList>
    </citation>
    <scope>NUCLEOTIDE SEQUENCE [LARGE SCALE GENOMIC DNA]</scope>
    <source>
        <strain evidence="1 2">C-7-2</strain>
    </source>
</reference>
<name>A0ABX7VGP0_XENBU</name>
<dbReference type="EMBL" id="CP072455">
    <property type="protein sequence ID" value="QTL38767.1"/>
    <property type="molecule type" value="Genomic_DNA"/>
</dbReference>
<gene>
    <name evidence="1" type="ORF">HGO23_12865</name>
</gene>
<dbReference type="Proteomes" id="UP000665047">
    <property type="component" value="Chromosome"/>
</dbReference>
<protein>
    <submittedName>
        <fullName evidence="1">Lar family restriction alleviation protein</fullName>
    </submittedName>
</protein>
<organism evidence="1 2">
    <name type="scientific">Xenorhabdus budapestensis</name>
    <dbReference type="NCBI Taxonomy" id="290110"/>
    <lineage>
        <taxon>Bacteria</taxon>
        <taxon>Pseudomonadati</taxon>
        <taxon>Pseudomonadota</taxon>
        <taxon>Gammaproteobacteria</taxon>
        <taxon>Enterobacterales</taxon>
        <taxon>Morganellaceae</taxon>
        <taxon>Xenorhabdus</taxon>
    </lineage>
</organism>
<sequence>MTDELKPCPFCGSDVEFYVEKNRDHHHVFILCKSCPIFYYQDAGTLEINFATCEMTKVWNQRANDDDR</sequence>
<proteinExistence type="predicted"/>